<accession>A0A6C0J9D7</accession>
<dbReference type="EMBL" id="MN740339">
    <property type="protein sequence ID" value="QHU01356.1"/>
    <property type="molecule type" value="Genomic_DNA"/>
</dbReference>
<dbReference type="AlphaFoldDB" id="A0A6C0J9D7"/>
<protein>
    <submittedName>
        <fullName evidence="1">Uncharacterized protein</fullName>
    </submittedName>
</protein>
<name>A0A6C0J9D7_9ZZZZ</name>
<reference evidence="1" key="1">
    <citation type="journal article" date="2020" name="Nature">
        <title>Giant virus diversity and host interactions through global metagenomics.</title>
        <authorList>
            <person name="Schulz F."/>
            <person name="Roux S."/>
            <person name="Paez-Espino D."/>
            <person name="Jungbluth S."/>
            <person name="Walsh D.A."/>
            <person name="Denef V.J."/>
            <person name="McMahon K.D."/>
            <person name="Konstantinidis K.T."/>
            <person name="Eloe-Fadrosh E.A."/>
            <person name="Kyrpides N.C."/>
            <person name="Woyke T."/>
        </authorList>
    </citation>
    <scope>NUCLEOTIDE SEQUENCE</scope>
    <source>
        <strain evidence="1">GVMAG-M-3300025860-25</strain>
    </source>
</reference>
<organism evidence="1">
    <name type="scientific">viral metagenome</name>
    <dbReference type="NCBI Taxonomy" id="1070528"/>
    <lineage>
        <taxon>unclassified sequences</taxon>
        <taxon>metagenomes</taxon>
        <taxon>organismal metagenomes</taxon>
    </lineage>
</organism>
<evidence type="ECO:0000313" key="1">
    <source>
        <dbReference type="EMBL" id="QHU01356.1"/>
    </source>
</evidence>
<proteinExistence type="predicted"/>
<sequence>MNMNMNMLFFILLIILLIIFNIKVKENFYLNKEILEKKHKELIKDESNSYLSEYKCLDYGDLII</sequence>